<dbReference type="Gene3D" id="3.80.10.10">
    <property type="entry name" value="Ribonuclease Inhibitor"/>
    <property type="match status" value="2"/>
</dbReference>
<gene>
    <name evidence="1" type="primary">OSJNBb0015K05.20</name>
</gene>
<dbReference type="Proteomes" id="UP000000763">
    <property type="component" value="Chromosome 10"/>
</dbReference>
<evidence type="ECO:0000313" key="2">
    <source>
        <dbReference type="Proteomes" id="UP000000763"/>
    </source>
</evidence>
<dbReference type="SUPFAM" id="SSF52058">
    <property type="entry name" value="L domain-like"/>
    <property type="match status" value="1"/>
</dbReference>
<name>Q7G2A4_ORYSJ</name>
<protein>
    <submittedName>
        <fullName evidence="1">Disease resistant protein</fullName>
    </submittedName>
</protein>
<reference evidence="2" key="2">
    <citation type="journal article" date="2008" name="Nucleic Acids Res.">
        <title>The rice annotation project database (RAP-DB): 2008 update.</title>
        <authorList>
            <consortium name="The rice annotation project (RAP)"/>
        </authorList>
    </citation>
    <scope>GENOME REANNOTATION</scope>
    <source>
        <strain evidence="2">cv. Nipponbare</strain>
    </source>
</reference>
<dbReference type="PANTHER" id="PTHR36766:SF63">
    <property type="entry name" value="NB-ARC DOMAIN-CONTAINING PROTEIN"/>
    <property type="match status" value="1"/>
</dbReference>
<dbReference type="InterPro" id="IPR032675">
    <property type="entry name" value="LRR_dom_sf"/>
</dbReference>
<dbReference type="PANTHER" id="PTHR36766">
    <property type="entry name" value="PLANT BROAD-SPECTRUM MILDEW RESISTANCE PROTEIN RPW8"/>
    <property type="match status" value="1"/>
</dbReference>
<sequence length="488" mass="55499">MGKGVPFNHEQKIRHLTVDLNKQANHNMFDVIREGKYLRTFIVVGSSENCVPRILNDFGDKFPRLLTLDLSNSGISELPRLIGKLKHLRCLQLQNTKIRQFPKSICNLYLLQTPGLRNCYDLEELPRLEHVNDMEEAVHAHLASKKFLEKKFPKLPKFPKFRSPPGIKSNFEIENPALNLYDFKKCTVVPCLGLLPLLENLSIKGWDGLVSMNCSQFCGSNTASFRSLKKLHLERLDMLHRWDGDNICSFPSLLELVVKKCQKLELVAHKLPSLTKMTVEGSPNFCGLRNFPSLTHVNVTESGEWIWGSWSGLSSPISIILSKLPTVHLPSGPRWFHSSLQRLDISHCKNLECMPEDWPPCNLSHFSVRHCPQLHKLPSGIRHLRALEDLEIIDCGQLTCLPDLDRLTSLLWMEISNCGSIQFLPYLPSSMQFLSINNCPQLRLSCMKEGSLDQAKIKRIFSVWIDGAEVFSSADESRFVIPAKLQKG</sequence>
<evidence type="ECO:0000313" key="1">
    <source>
        <dbReference type="EMBL" id="AAM95680.1"/>
    </source>
</evidence>
<dbReference type="EMBL" id="AC090870">
    <property type="protein sequence ID" value="AAM95680.1"/>
    <property type="molecule type" value="Genomic_DNA"/>
</dbReference>
<organism evidence="1 2">
    <name type="scientific">Oryza sativa subsp. japonica</name>
    <name type="common">Rice</name>
    <dbReference type="NCBI Taxonomy" id="39947"/>
    <lineage>
        <taxon>Eukaryota</taxon>
        <taxon>Viridiplantae</taxon>
        <taxon>Streptophyta</taxon>
        <taxon>Embryophyta</taxon>
        <taxon>Tracheophyta</taxon>
        <taxon>Spermatophyta</taxon>
        <taxon>Magnoliopsida</taxon>
        <taxon>Liliopsida</taxon>
        <taxon>Poales</taxon>
        <taxon>Poaceae</taxon>
        <taxon>BOP clade</taxon>
        <taxon>Oryzoideae</taxon>
        <taxon>Oryzeae</taxon>
        <taxon>Oryzinae</taxon>
        <taxon>Oryza</taxon>
        <taxon>Oryza sativa</taxon>
    </lineage>
</organism>
<accession>Q7G2A4</accession>
<reference evidence="2" key="1">
    <citation type="journal article" date="2005" name="Nature">
        <title>The map-based sequence of the rice genome.</title>
        <authorList>
            <consortium name="International rice genome sequencing project (IRGSP)"/>
            <person name="Matsumoto T."/>
            <person name="Wu J."/>
            <person name="Kanamori H."/>
            <person name="Katayose Y."/>
            <person name="Fujisawa M."/>
            <person name="Namiki N."/>
            <person name="Mizuno H."/>
            <person name="Yamamoto K."/>
            <person name="Antonio B.A."/>
            <person name="Baba T."/>
            <person name="Sakata K."/>
            <person name="Nagamura Y."/>
            <person name="Aoki H."/>
            <person name="Arikawa K."/>
            <person name="Arita K."/>
            <person name="Bito T."/>
            <person name="Chiden Y."/>
            <person name="Fujitsuka N."/>
            <person name="Fukunaka R."/>
            <person name="Hamada M."/>
            <person name="Harada C."/>
            <person name="Hayashi A."/>
            <person name="Hijishita S."/>
            <person name="Honda M."/>
            <person name="Hosokawa S."/>
            <person name="Ichikawa Y."/>
            <person name="Idonuma A."/>
            <person name="Iijima M."/>
            <person name="Ikeda M."/>
            <person name="Ikeno M."/>
            <person name="Ito K."/>
            <person name="Ito S."/>
            <person name="Ito T."/>
            <person name="Ito Y."/>
            <person name="Ito Y."/>
            <person name="Iwabuchi A."/>
            <person name="Kamiya K."/>
            <person name="Karasawa W."/>
            <person name="Kurita K."/>
            <person name="Katagiri S."/>
            <person name="Kikuta A."/>
            <person name="Kobayashi H."/>
            <person name="Kobayashi N."/>
            <person name="Machita K."/>
            <person name="Maehara T."/>
            <person name="Masukawa M."/>
            <person name="Mizubayashi T."/>
            <person name="Mukai Y."/>
            <person name="Nagasaki H."/>
            <person name="Nagata Y."/>
            <person name="Naito S."/>
            <person name="Nakashima M."/>
            <person name="Nakama Y."/>
            <person name="Nakamichi Y."/>
            <person name="Nakamura M."/>
            <person name="Meguro A."/>
            <person name="Negishi M."/>
            <person name="Ohta I."/>
            <person name="Ohta T."/>
            <person name="Okamoto M."/>
            <person name="Ono N."/>
            <person name="Saji S."/>
            <person name="Sakaguchi M."/>
            <person name="Sakai K."/>
            <person name="Shibata M."/>
            <person name="Shimokawa T."/>
            <person name="Song J."/>
            <person name="Takazaki Y."/>
            <person name="Terasawa K."/>
            <person name="Tsugane M."/>
            <person name="Tsuji K."/>
            <person name="Ueda S."/>
            <person name="Waki K."/>
            <person name="Yamagata H."/>
            <person name="Yamamoto M."/>
            <person name="Yamamoto S."/>
            <person name="Yamane H."/>
            <person name="Yoshiki S."/>
            <person name="Yoshihara R."/>
            <person name="Yukawa K."/>
            <person name="Zhong H."/>
            <person name="Yano M."/>
            <person name="Yuan Q."/>
            <person name="Ouyang S."/>
            <person name="Liu J."/>
            <person name="Jones K.M."/>
            <person name="Gansberger K."/>
            <person name="Moffat K."/>
            <person name="Hill J."/>
            <person name="Bera J."/>
            <person name="Fadrosh D."/>
            <person name="Jin S."/>
            <person name="Johri S."/>
            <person name="Kim M."/>
            <person name="Overton L."/>
            <person name="Reardon M."/>
            <person name="Tsitrin T."/>
            <person name="Vuong H."/>
            <person name="Weaver B."/>
            <person name="Ciecko A."/>
            <person name="Tallon L."/>
            <person name="Jackson J."/>
            <person name="Pai G."/>
            <person name="Aken S.V."/>
            <person name="Utterback T."/>
            <person name="Reidmuller S."/>
            <person name="Feldblyum T."/>
            <person name="Hsiao J."/>
            <person name="Zismann V."/>
            <person name="Iobst S."/>
            <person name="de Vazeille A.R."/>
            <person name="Buell C.R."/>
            <person name="Ying K."/>
            <person name="Li Y."/>
            <person name="Lu T."/>
            <person name="Huang Y."/>
            <person name="Zhao Q."/>
            <person name="Feng Q."/>
            <person name="Zhang L."/>
            <person name="Zhu J."/>
            <person name="Weng Q."/>
            <person name="Mu J."/>
            <person name="Lu Y."/>
            <person name="Fan D."/>
            <person name="Liu Y."/>
            <person name="Guan J."/>
            <person name="Zhang Y."/>
            <person name="Yu S."/>
            <person name="Liu X."/>
            <person name="Zhang Y."/>
            <person name="Hong G."/>
            <person name="Han B."/>
            <person name="Choisne N."/>
            <person name="Demange N."/>
            <person name="Orjeda G."/>
            <person name="Samain S."/>
            <person name="Cattolico L."/>
            <person name="Pelletier E."/>
            <person name="Couloux A."/>
            <person name="Segurens B."/>
            <person name="Wincker P."/>
            <person name="D'Hont A."/>
            <person name="Scarpelli C."/>
            <person name="Weissenbach J."/>
            <person name="Salanoubat M."/>
            <person name="Quetier F."/>
            <person name="Yu Y."/>
            <person name="Kim H.R."/>
            <person name="Rambo T."/>
            <person name="Currie J."/>
            <person name="Collura K."/>
            <person name="Luo M."/>
            <person name="Yang T."/>
            <person name="Ammiraju J.S.S."/>
            <person name="Engler F."/>
            <person name="Soderlund C."/>
            <person name="Wing R.A."/>
            <person name="Palmer L.E."/>
            <person name="de la Bastide M."/>
            <person name="Spiegel L."/>
            <person name="Nascimento L."/>
            <person name="Zutavern T."/>
            <person name="O'Shaughnessy A."/>
            <person name="Dike S."/>
            <person name="Dedhia N."/>
            <person name="Preston R."/>
            <person name="Balija V."/>
            <person name="McCombie W.R."/>
            <person name="Chow T."/>
            <person name="Chen H."/>
            <person name="Chung M."/>
            <person name="Chen C."/>
            <person name="Shaw J."/>
            <person name="Wu H."/>
            <person name="Hsiao K."/>
            <person name="Chao Y."/>
            <person name="Chu M."/>
            <person name="Cheng C."/>
            <person name="Hour A."/>
            <person name="Lee P."/>
            <person name="Lin S."/>
            <person name="Lin Y."/>
            <person name="Liou J."/>
            <person name="Liu S."/>
            <person name="Hsing Y."/>
            <person name="Raghuvanshi S."/>
            <person name="Mohanty A."/>
            <person name="Bharti A.K."/>
            <person name="Gaur A."/>
            <person name="Gupta V."/>
            <person name="Kumar D."/>
            <person name="Ravi V."/>
            <person name="Vij S."/>
            <person name="Kapur A."/>
            <person name="Khurana P."/>
            <person name="Khurana P."/>
            <person name="Khurana J.P."/>
            <person name="Tyagi A.K."/>
            <person name="Gaikwad K."/>
            <person name="Singh A."/>
            <person name="Dalal V."/>
            <person name="Srivastava S."/>
            <person name="Dixit A."/>
            <person name="Pal A.K."/>
            <person name="Ghazi I.A."/>
            <person name="Yadav M."/>
            <person name="Pandit A."/>
            <person name="Bhargava A."/>
            <person name="Sureshbabu K."/>
            <person name="Batra K."/>
            <person name="Sharma T.R."/>
            <person name="Mohapatra T."/>
            <person name="Singh N.K."/>
            <person name="Messing J."/>
            <person name="Nelson A.B."/>
            <person name="Fuks G."/>
            <person name="Kavchok S."/>
            <person name="Keizer G."/>
            <person name="Linton E."/>
            <person name="Llaca V."/>
            <person name="Song R."/>
            <person name="Tanyolac B."/>
            <person name="Young S."/>
            <person name="Ho-Il K."/>
            <person name="Hahn J.H."/>
            <person name="Sangsakoo G."/>
            <person name="Vanavichit A."/>
            <person name="de Mattos Luiz.A.T."/>
            <person name="Zimmer P.D."/>
            <person name="Malone G."/>
            <person name="Dellagostin O."/>
            <person name="de Oliveira A.C."/>
            <person name="Bevan M."/>
            <person name="Bancroft I."/>
            <person name="Minx P."/>
            <person name="Cordum H."/>
            <person name="Wilson R."/>
            <person name="Cheng Z."/>
            <person name="Jin W."/>
            <person name="Jiang J."/>
            <person name="Leong S.A."/>
            <person name="Iwama H."/>
            <person name="Gojobori T."/>
            <person name="Itoh T."/>
            <person name="Niimura Y."/>
            <person name="Fujii Y."/>
            <person name="Habara T."/>
            <person name="Sakai H."/>
            <person name="Sato Y."/>
            <person name="Wilson G."/>
            <person name="Kumar K."/>
            <person name="McCouch S."/>
            <person name="Juretic N."/>
            <person name="Hoen D."/>
            <person name="Wright S."/>
            <person name="Bruskiewich R."/>
            <person name="Bureau T."/>
            <person name="Miyao A."/>
            <person name="Hirochika H."/>
            <person name="Nishikawa T."/>
            <person name="Kadowaki K."/>
            <person name="Sugiura M."/>
            <person name="Burr B."/>
            <person name="Sasaki T."/>
        </authorList>
    </citation>
    <scope>NUCLEOTIDE SEQUENCE [LARGE SCALE GENOMIC DNA]</scope>
    <source>
        <strain evidence="2">cv. Nipponbare</strain>
    </source>
</reference>
<proteinExistence type="predicted"/>
<dbReference type="AlphaFoldDB" id="Q7G2A4"/>